<feature type="transmembrane region" description="Helical" evidence="10">
    <location>
        <begin position="94"/>
        <end position="114"/>
    </location>
</feature>
<evidence type="ECO:0000256" key="11">
    <source>
        <dbReference type="SAM" id="MobiDB-lite"/>
    </source>
</evidence>
<comment type="function">
    <text evidence="10">Vacuolar effluxer which mediate the efflux of amino acids resulting from autophagic degradation. The release of autophagic amino acids allows the maintenance of protein synthesis and viability during nitrogen starvation.</text>
</comment>
<feature type="transmembrane region" description="Helical" evidence="10">
    <location>
        <begin position="331"/>
        <end position="355"/>
    </location>
</feature>
<gene>
    <name evidence="13" type="primary">NCAS0B08900</name>
    <name evidence="13" type="ordered locus">NCAS_0B08900</name>
</gene>
<dbReference type="OrthoDB" id="42657at2759"/>
<dbReference type="Proteomes" id="UP000001640">
    <property type="component" value="Chromosome 2"/>
</dbReference>
<feature type="transmembrane region" description="Helical" evidence="10">
    <location>
        <begin position="155"/>
        <end position="175"/>
    </location>
</feature>
<dbReference type="PROSITE" id="PS50850">
    <property type="entry name" value="MFS"/>
    <property type="match status" value="1"/>
</dbReference>
<organism evidence="13 14">
    <name type="scientific">Naumovozyma castellii</name>
    <name type="common">Yeast</name>
    <name type="synonym">Saccharomyces castellii</name>
    <dbReference type="NCBI Taxonomy" id="27288"/>
    <lineage>
        <taxon>Eukaryota</taxon>
        <taxon>Fungi</taxon>
        <taxon>Dikarya</taxon>
        <taxon>Ascomycota</taxon>
        <taxon>Saccharomycotina</taxon>
        <taxon>Saccharomycetes</taxon>
        <taxon>Saccharomycetales</taxon>
        <taxon>Saccharomycetaceae</taxon>
        <taxon>Naumovozyma</taxon>
    </lineage>
</organism>
<dbReference type="CDD" id="cd17483">
    <property type="entry name" value="MFS_Atg22_like"/>
    <property type="match status" value="1"/>
</dbReference>
<evidence type="ECO:0000256" key="3">
    <source>
        <dbReference type="ARBA" id="ARBA00022448"/>
    </source>
</evidence>
<sequence length="549" mass="62367">MTYDSISVQSHSQLTAIVRRTTQNIKGWYFYCFSSEPFAVSAVATYIPLLLEQFARLNGVQVVDHTLPCLPTDDKCVVPLFHERLFIDTSSFPLYIFSISVLFELLIVVTVSGIVDLRDCINLKKWVLMIFGFIGSFSTIWISHLKKEQFYSLPILYIIANACFGVINVVGNSLLPRFVTDSVKYNPNTDRNTHDPRKDNVDHLTTLISGRGASLGYSSALLVQIISMFLVKRVNSLHIKQDDTIGIPNTIKDIQVPIWFVGIWWFLWQLPMIKLMSDLPSSTSTTSPSLLNQRLDDIHSHKSLEKKPVSIFYGWLSLWEAFKHARLLEDVMIFLIGWFIISDSITTINSTAILFSRTELQMTTLELIIVSILTMISAMIGAFIIPQFLSKRFHWSTHKTLLFIICWATFIPFYGMLGFVFNSFGLKKKFEMFLLAMWYGISLGGLSAVSRSLFSQIIPRGKESTFFSIFSITDKGSSIVGPFLIGLVTDKTHNIRYAFYVLFALLLISLPVMNCLNVERGRREAQELNRVDPNLTPEEADEDSTPIDS</sequence>
<feature type="region of interest" description="Disordered" evidence="11">
    <location>
        <begin position="528"/>
        <end position="549"/>
    </location>
</feature>
<dbReference type="GO" id="GO:0000329">
    <property type="term" value="C:fungal-type vacuole membrane"/>
    <property type="evidence" value="ECO:0007669"/>
    <property type="project" value="EnsemblFungi"/>
</dbReference>
<proteinExistence type="inferred from homology"/>
<dbReference type="InterPro" id="IPR036259">
    <property type="entry name" value="MFS_trans_sf"/>
</dbReference>
<dbReference type="AlphaFoldDB" id="G0VAU7"/>
<dbReference type="KEGG" id="ncs:NCAS_0B08900"/>
<feature type="compositionally biased region" description="Acidic residues" evidence="11">
    <location>
        <begin position="538"/>
        <end position="549"/>
    </location>
</feature>
<evidence type="ECO:0000256" key="7">
    <source>
        <dbReference type="ARBA" id="ARBA00022989"/>
    </source>
</evidence>
<evidence type="ECO:0000313" key="13">
    <source>
        <dbReference type="EMBL" id="CCC68974.1"/>
    </source>
</evidence>
<evidence type="ECO:0000313" key="14">
    <source>
        <dbReference type="Proteomes" id="UP000001640"/>
    </source>
</evidence>
<evidence type="ECO:0000256" key="2">
    <source>
        <dbReference type="ARBA" id="ARBA00006978"/>
    </source>
</evidence>
<dbReference type="InParanoid" id="G0VAU7"/>
<evidence type="ECO:0000259" key="12">
    <source>
        <dbReference type="PROSITE" id="PS50850"/>
    </source>
</evidence>
<keyword evidence="3 10" id="KW-0813">Transport</keyword>
<dbReference type="PANTHER" id="PTHR23519">
    <property type="entry name" value="AUTOPHAGY-RELATED PROTEIN 22"/>
    <property type="match status" value="1"/>
</dbReference>
<protein>
    <recommendedName>
        <fullName evidence="10">Autophagy-related protein</fullName>
    </recommendedName>
</protein>
<reference key="2">
    <citation type="submission" date="2011-08" db="EMBL/GenBank/DDBJ databases">
        <title>Genome sequence of Naumovozyma castellii.</title>
        <authorList>
            <person name="Gordon J.L."/>
            <person name="Armisen D."/>
            <person name="Proux-Wera E."/>
            <person name="OhEigeartaigh S.S."/>
            <person name="Byrne K.P."/>
            <person name="Wolfe K.H."/>
        </authorList>
    </citation>
    <scope>NUCLEOTIDE SEQUENCE</scope>
    <source>
        <strain>Type strain:CBS 4309</strain>
    </source>
</reference>
<keyword evidence="7 10" id="KW-1133">Transmembrane helix</keyword>
<dbReference type="FunCoup" id="G0VAU7">
    <property type="interactions" value="50"/>
</dbReference>
<comment type="subcellular location">
    <subcellularLocation>
        <location evidence="1 10">Vacuole membrane</location>
        <topology evidence="1 10">Multi-pass membrane protein</topology>
    </subcellularLocation>
</comment>
<reference evidence="13 14" key="1">
    <citation type="journal article" date="2011" name="Proc. Natl. Acad. Sci. U.S.A.">
        <title>Evolutionary erosion of yeast sex chromosomes by mating-type switching accidents.</title>
        <authorList>
            <person name="Gordon J.L."/>
            <person name="Armisen D."/>
            <person name="Proux-Wera E."/>
            <person name="Oheigeartaigh S.S."/>
            <person name="Byrne K.P."/>
            <person name="Wolfe K.H."/>
        </authorList>
    </citation>
    <scope>NUCLEOTIDE SEQUENCE [LARGE SCALE GENOMIC DNA]</scope>
    <source>
        <strain evidence="14">ATCC 76901 / BCRC 22586 / CBS 4309 / NBRC 1992 / NRRL Y-12630</strain>
    </source>
</reference>
<dbReference type="eggNOG" id="ENOG502QR9I">
    <property type="taxonomic scope" value="Eukaryota"/>
</dbReference>
<evidence type="ECO:0000256" key="5">
    <source>
        <dbReference type="ARBA" id="ARBA00022692"/>
    </source>
</evidence>
<dbReference type="SUPFAM" id="SSF103473">
    <property type="entry name" value="MFS general substrate transporter"/>
    <property type="match status" value="1"/>
</dbReference>
<keyword evidence="5 10" id="KW-0812">Transmembrane</keyword>
<dbReference type="InterPro" id="IPR024671">
    <property type="entry name" value="Atg22-like"/>
</dbReference>
<keyword evidence="6 10" id="KW-0029">Amino-acid transport</keyword>
<feature type="domain" description="Major facilitator superfamily (MFS) profile" evidence="12">
    <location>
        <begin position="330"/>
        <end position="549"/>
    </location>
</feature>
<dbReference type="OMA" id="QQQWEMY"/>
<keyword evidence="14" id="KW-1185">Reference proteome</keyword>
<feature type="transmembrane region" description="Helical" evidence="10">
    <location>
        <begin position="28"/>
        <end position="51"/>
    </location>
</feature>
<name>G0VAU7_NAUCA</name>
<evidence type="ECO:0000256" key="1">
    <source>
        <dbReference type="ARBA" id="ARBA00004128"/>
    </source>
</evidence>
<dbReference type="RefSeq" id="XP_003675344.1">
    <property type="nucleotide sequence ID" value="XM_003675296.1"/>
</dbReference>
<dbReference type="InterPro" id="IPR050495">
    <property type="entry name" value="ATG22/LtaA_families"/>
</dbReference>
<evidence type="ECO:0000256" key="8">
    <source>
        <dbReference type="ARBA" id="ARBA00023006"/>
    </source>
</evidence>
<dbReference type="InterPro" id="IPR044738">
    <property type="entry name" value="Atg22"/>
</dbReference>
<keyword evidence="8 10" id="KW-0072">Autophagy</keyword>
<feature type="transmembrane region" description="Helical" evidence="10">
    <location>
        <begin position="126"/>
        <end position="143"/>
    </location>
</feature>
<dbReference type="PANTHER" id="PTHR23519:SF1">
    <property type="entry name" value="AUTOPHAGY-RELATED PROTEIN 22"/>
    <property type="match status" value="1"/>
</dbReference>
<comment type="caution">
    <text evidence="10">Lacks conserved residue(s) required for the propagation of feature annotation.</text>
</comment>
<dbReference type="HOGENOM" id="CLU_017518_1_0_1"/>
<keyword evidence="9 10" id="KW-0472">Membrane</keyword>
<dbReference type="GeneID" id="96902530"/>
<dbReference type="STRING" id="1064592.G0VAU7"/>
<dbReference type="Pfam" id="PF11700">
    <property type="entry name" value="ATG22"/>
    <property type="match status" value="1"/>
</dbReference>
<dbReference type="GO" id="GO:0032974">
    <property type="term" value="P:amino acid transmembrane export from vacuole"/>
    <property type="evidence" value="ECO:0007669"/>
    <property type="project" value="EnsemblFungi"/>
</dbReference>
<feature type="transmembrane region" description="Helical" evidence="10">
    <location>
        <begin position="401"/>
        <end position="421"/>
    </location>
</feature>
<dbReference type="EMBL" id="HE576753">
    <property type="protein sequence ID" value="CCC68974.1"/>
    <property type="molecule type" value="Genomic_DNA"/>
</dbReference>
<feature type="transmembrane region" description="Helical" evidence="10">
    <location>
        <begin position="433"/>
        <end position="454"/>
    </location>
</feature>
<feature type="transmembrane region" description="Helical" evidence="10">
    <location>
        <begin position="497"/>
        <end position="516"/>
    </location>
</feature>
<evidence type="ECO:0000256" key="9">
    <source>
        <dbReference type="ARBA" id="ARBA00023136"/>
    </source>
</evidence>
<evidence type="ECO:0000256" key="4">
    <source>
        <dbReference type="ARBA" id="ARBA00022554"/>
    </source>
</evidence>
<feature type="transmembrane region" description="Helical" evidence="10">
    <location>
        <begin position="367"/>
        <end position="389"/>
    </location>
</feature>
<dbReference type="Gene3D" id="1.20.1250.20">
    <property type="entry name" value="MFS general substrate transporter like domains"/>
    <property type="match status" value="1"/>
</dbReference>
<comment type="similarity">
    <text evidence="2 10">Belongs to the ATG22 family.</text>
</comment>
<dbReference type="GO" id="GO:0006914">
    <property type="term" value="P:autophagy"/>
    <property type="evidence" value="ECO:0007669"/>
    <property type="project" value="UniProtKB-KW"/>
</dbReference>
<accession>G0VAU7</accession>
<dbReference type="InterPro" id="IPR020846">
    <property type="entry name" value="MFS_dom"/>
</dbReference>
<evidence type="ECO:0000256" key="6">
    <source>
        <dbReference type="ARBA" id="ARBA00022970"/>
    </source>
</evidence>
<keyword evidence="4 10" id="KW-0926">Vacuole</keyword>
<evidence type="ECO:0000256" key="10">
    <source>
        <dbReference type="RuleBase" id="RU363073"/>
    </source>
</evidence>
<dbReference type="GO" id="GO:0022857">
    <property type="term" value="F:transmembrane transporter activity"/>
    <property type="evidence" value="ECO:0007669"/>
    <property type="project" value="InterPro"/>
</dbReference>